<dbReference type="Pfam" id="PF00345">
    <property type="entry name" value="PapD_N"/>
    <property type="match status" value="1"/>
</dbReference>
<name>A0A102N8C9_9BURK</name>
<dbReference type="InterPro" id="IPR016147">
    <property type="entry name" value="Pili_assmbl_chaperone_N"/>
</dbReference>
<sequence>MTARQYRAVVRVATFMALLSGGTVSAQSLTVLPVTIQMAPGRMATALTVINQGDSETGVQVRAFAWNQPDGNDWLTSSEEVLASPPLATIAPRATQIVRLVLRRPPQEHEATYRVLLDQIPPPAAPGTVRIALRLSIPVFAEPATRVAPHVKFHIERDAGHAWLVAVNDGGRHETIRDITLTTSEGSGLRTEANVSPYVLAGATRRWRIVEQARLPVPGGMVRLTARAETGVVDQPVSVVAAP</sequence>
<dbReference type="Gene3D" id="2.60.40.10">
    <property type="entry name" value="Immunoglobulins"/>
    <property type="match status" value="1"/>
</dbReference>
<dbReference type="Proteomes" id="UP000065521">
    <property type="component" value="Unassembled WGS sequence"/>
</dbReference>
<dbReference type="GO" id="GO:0071555">
    <property type="term" value="P:cell wall organization"/>
    <property type="evidence" value="ECO:0007669"/>
    <property type="project" value="InterPro"/>
</dbReference>
<gene>
    <name evidence="2" type="ORF">WI38_26790</name>
</gene>
<dbReference type="InterPro" id="IPR008962">
    <property type="entry name" value="PapD-like_sf"/>
</dbReference>
<dbReference type="PANTHER" id="PTHR30251">
    <property type="entry name" value="PILUS ASSEMBLY CHAPERONE"/>
    <property type="match status" value="1"/>
</dbReference>
<feature type="domain" description="Pili assembly chaperone N-terminal" evidence="1">
    <location>
        <begin position="30"/>
        <end position="144"/>
    </location>
</feature>
<proteinExistence type="predicted"/>
<dbReference type="PANTHER" id="PTHR30251:SF4">
    <property type="entry name" value="SLR1668 PROTEIN"/>
    <property type="match status" value="1"/>
</dbReference>
<dbReference type="InterPro" id="IPR050643">
    <property type="entry name" value="Periplasmic_pilus_chap"/>
</dbReference>
<evidence type="ECO:0000259" key="1">
    <source>
        <dbReference type="Pfam" id="PF00345"/>
    </source>
</evidence>
<accession>A0A102N8C9</accession>
<dbReference type="InterPro" id="IPR013783">
    <property type="entry name" value="Ig-like_fold"/>
</dbReference>
<dbReference type="SUPFAM" id="SSF49354">
    <property type="entry name" value="PapD-like"/>
    <property type="match status" value="1"/>
</dbReference>
<dbReference type="EMBL" id="LOTN01000059">
    <property type="protein sequence ID" value="KUZ83887.1"/>
    <property type="molecule type" value="Genomic_DNA"/>
</dbReference>
<comment type="caution">
    <text evidence="2">The sequence shown here is derived from an EMBL/GenBank/DDBJ whole genome shotgun (WGS) entry which is preliminary data.</text>
</comment>
<dbReference type="GO" id="GO:0030288">
    <property type="term" value="C:outer membrane-bounded periplasmic space"/>
    <property type="evidence" value="ECO:0007669"/>
    <property type="project" value="InterPro"/>
</dbReference>
<dbReference type="AlphaFoldDB" id="A0A102N8C9"/>
<evidence type="ECO:0000313" key="2">
    <source>
        <dbReference type="EMBL" id="KUZ83887.1"/>
    </source>
</evidence>
<reference evidence="2 3" key="1">
    <citation type="submission" date="2015-11" db="EMBL/GenBank/DDBJ databases">
        <title>Expanding the genomic diversity of Burkholderia species for the development of highly accurate diagnostics.</title>
        <authorList>
            <person name="Sahl J."/>
            <person name="Keim P."/>
            <person name="Wagner D."/>
        </authorList>
    </citation>
    <scope>NUCLEOTIDE SEQUENCE [LARGE SCALE GENOMIC DNA]</scope>
    <source>
        <strain evidence="2 3">RF32-BP4</strain>
    </source>
</reference>
<protein>
    <submittedName>
        <fullName evidence="2">Chaperone protein EcpD</fullName>
    </submittedName>
</protein>
<evidence type="ECO:0000313" key="3">
    <source>
        <dbReference type="Proteomes" id="UP000065521"/>
    </source>
</evidence>
<organism evidence="2 3">
    <name type="scientific">Burkholderia ubonensis</name>
    <dbReference type="NCBI Taxonomy" id="101571"/>
    <lineage>
        <taxon>Bacteria</taxon>
        <taxon>Pseudomonadati</taxon>
        <taxon>Pseudomonadota</taxon>
        <taxon>Betaproteobacteria</taxon>
        <taxon>Burkholderiales</taxon>
        <taxon>Burkholderiaceae</taxon>
        <taxon>Burkholderia</taxon>
        <taxon>Burkholderia cepacia complex</taxon>
    </lineage>
</organism>